<dbReference type="CDD" id="cd17535">
    <property type="entry name" value="REC_NarL-like"/>
    <property type="match status" value="1"/>
</dbReference>
<evidence type="ECO:0000313" key="6">
    <source>
        <dbReference type="EMBL" id="SHL14944.1"/>
    </source>
</evidence>
<name>A0A1M6Y9K1_9BURK</name>
<dbReference type="InterPro" id="IPR016032">
    <property type="entry name" value="Sig_transdc_resp-reg_C-effctor"/>
</dbReference>
<evidence type="ECO:0000259" key="5">
    <source>
        <dbReference type="PROSITE" id="PS50110"/>
    </source>
</evidence>
<feature type="modified residue" description="4-aspartylphosphate" evidence="3">
    <location>
        <position position="68"/>
    </location>
</feature>
<dbReference type="GO" id="GO:0006355">
    <property type="term" value="P:regulation of DNA-templated transcription"/>
    <property type="evidence" value="ECO:0007669"/>
    <property type="project" value="InterPro"/>
</dbReference>
<dbReference type="GO" id="GO:0000160">
    <property type="term" value="P:phosphorelay signal transduction system"/>
    <property type="evidence" value="ECO:0007669"/>
    <property type="project" value="InterPro"/>
</dbReference>
<dbReference type="SUPFAM" id="SSF52172">
    <property type="entry name" value="CheY-like"/>
    <property type="match status" value="1"/>
</dbReference>
<dbReference type="PROSITE" id="PS50043">
    <property type="entry name" value="HTH_LUXR_2"/>
    <property type="match status" value="1"/>
</dbReference>
<accession>A0A1M6Y9K1</accession>
<dbReference type="InterPro" id="IPR039420">
    <property type="entry name" value="WalR-like"/>
</dbReference>
<dbReference type="InterPro" id="IPR058245">
    <property type="entry name" value="NreC/VraR/RcsB-like_REC"/>
</dbReference>
<dbReference type="InterPro" id="IPR001789">
    <property type="entry name" value="Sig_transdc_resp-reg_receiver"/>
</dbReference>
<dbReference type="SMART" id="SM00448">
    <property type="entry name" value="REC"/>
    <property type="match status" value="1"/>
</dbReference>
<sequence>MQGGPVDKTTKMTQKIRVIVADDHDCVRVGVRRLLQAVPHIEVTGEAADTHKLAELIDSCTCDVVVSDISMPGIHGGSNAVPFLRRLLRARPHPHLVVLTMICHAHMLTGLLHIGVSGIVDKRDAATDLIDAIEAAVAGGVYLSEQARLAIEAADTPLQLRAGVLSAREWEIFQLYVQGLAVHEIAARLQRSGKTISTQKRSAMRKLGLETESDLIDYARQIGLA</sequence>
<evidence type="ECO:0000256" key="1">
    <source>
        <dbReference type="ARBA" id="ARBA00022553"/>
    </source>
</evidence>
<protein>
    <submittedName>
        <fullName evidence="6">Two component transcriptional regulator, LuxR family</fullName>
    </submittedName>
</protein>
<dbReference type="PANTHER" id="PTHR43214">
    <property type="entry name" value="TWO-COMPONENT RESPONSE REGULATOR"/>
    <property type="match status" value="1"/>
</dbReference>
<dbReference type="PROSITE" id="PS00622">
    <property type="entry name" value="HTH_LUXR_1"/>
    <property type="match status" value="1"/>
</dbReference>
<evidence type="ECO:0000256" key="2">
    <source>
        <dbReference type="ARBA" id="ARBA00023125"/>
    </source>
</evidence>
<dbReference type="PROSITE" id="PS50110">
    <property type="entry name" value="RESPONSE_REGULATORY"/>
    <property type="match status" value="1"/>
</dbReference>
<reference evidence="6 7" key="1">
    <citation type="submission" date="2016-11" db="EMBL/GenBank/DDBJ databases">
        <authorList>
            <person name="Jaros S."/>
            <person name="Januszkiewicz K."/>
            <person name="Wedrychowicz H."/>
        </authorList>
    </citation>
    <scope>NUCLEOTIDE SEQUENCE [LARGE SCALE GENOMIC DNA]</scope>
    <source>
        <strain evidence="6 7">LMG 20594</strain>
    </source>
</reference>
<dbReference type="PANTHER" id="PTHR43214:SF17">
    <property type="entry name" value="TRANSCRIPTIONAL REGULATORY PROTEIN RCSB"/>
    <property type="match status" value="1"/>
</dbReference>
<dbReference type="Gene3D" id="3.40.50.2300">
    <property type="match status" value="1"/>
</dbReference>
<feature type="domain" description="HTH luxR-type" evidence="4">
    <location>
        <begin position="158"/>
        <end position="223"/>
    </location>
</feature>
<dbReference type="InterPro" id="IPR011006">
    <property type="entry name" value="CheY-like_superfamily"/>
</dbReference>
<dbReference type="SUPFAM" id="SSF46894">
    <property type="entry name" value="C-terminal effector domain of the bipartite response regulators"/>
    <property type="match status" value="1"/>
</dbReference>
<dbReference type="CDD" id="cd06170">
    <property type="entry name" value="LuxR_C_like"/>
    <property type="match status" value="1"/>
</dbReference>
<dbReference type="PRINTS" id="PR00038">
    <property type="entry name" value="HTHLUXR"/>
</dbReference>
<keyword evidence="1 3" id="KW-0597">Phosphoprotein</keyword>
<dbReference type="GO" id="GO:0003677">
    <property type="term" value="F:DNA binding"/>
    <property type="evidence" value="ECO:0007669"/>
    <property type="project" value="UniProtKB-KW"/>
</dbReference>
<dbReference type="AlphaFoldDB" id="A0A1M6Y9K1"/>
<keyword evidence="2" id="KW-0238">DNA-binding</keyword>
<evidence type="ECO:0000313" key="7">
    <source>
        <dbReference type="Proteomes" id="UP000184395"/>
    </source>
</evidence>
<dbReference type="Pfam" id="PF00196">
    <property type="entry name" value="GerE"/>
    <property type="match status" value="1"/>
</dbReference>
<feature type="domain" description="Response regulatory" evidence="5">
    <location>
        <begin position="17"/>
        <end position="137"/>
    </location>
</feature>
<organism evidence="6 7">
    <name type="scientific">Paraburkholderia terricola</name>
    <dbReference type="NCBI Taxonomy" id="169427"/>
    <lineage>
        <taxon>Bacteria</taxon>
        <taxon>Pseudomonadati</taxon>
        <taxon>Pseudomonadota</taxon>
        <taxon>Betaproteobacteria</taxon>
        <taxon>Burkholderiales</taxon>
        <taxon>Burkholderiaceae</taxon>
        <taxon>Paraburkholderia</taxon>
    </lineage>
</organism>
<dbReference type="EMBL" id="FRAB01000066">
    <property type="protein sequence ID" value="SHL14944.1"/>
    <property type="molecule type" value="Genomic_DNA"/>
</dbReference>
<evidence type="ECO:0000259" key="4">
    <source>
        <dbReference type="PROSITE" id="PS50043"/>
    </source>
</evidence>
<dbReference type="SMART" id="SM00421">
    <property type="entry name" value="HTH_LUXR"/>
    <property type="match status" value="1"/>
</dbReference>
<dbReference type="Proteomes" id="UP000184395">
    <property type="component" value="Unassembled WGS sequence"/>
</dbReference>
<gene>
    <name evidence="6" type="ORF">SAMN05192548_106612</name>
</gene>
<dbReference type="Pfam" id="PF00072">
    <property type="entry name" value="Response_reg"/>
    <property type="match status" value="1"/>
</dbReference>
<dbReference type="InterPro" id="IPR000792">
    <property type="entry name" value="Tscrpt_reg_LuxR_C"/>
</dbReference>
<dbReference type="STRING" id="169427.SAMN05192548_106612"/>
<proteinExistence type="predicted"/>
<evidence type="ECO:0000256" key="3">
    <source>
        <dbReference type="PROSITE-ProRule" id="PRU00169"/>
    </source>
</evidence>